<evidence type="ECO:0000256" key="6">
    <source>
        <dbReference type="ARBA" id="ARBA00022729"/>
    </source>
</evidence>
<dbReference type="PRINTS" id="PR00724">
    <property type="entry name" value="CRBOXYPTASEC"/>
</dbReference>
<dbReference type="InterPro" id="IPR001563">
    <property type="entry name" value="Peptidase_S10"/>
</dbReference>
<evidence type="ECO:0000256" key="7">
    <source>
        <dbReference type="ARBA" id="ARBA00022801"/>
    </source>
</evidence>
<dbReference type="InterPro" id="IPR018202">
    <property type="entry name" value="Ser_caboxypep_ser_AS"/>
</dbReference>
<dbReference type="Gene3D" id="6.10.250.940">
    <property type="match status" value="1"/>
</dbReference>
<keyword evidence="3" id="KW-0964">Secreted</keyword>
<evidence type="ECO:0000256" key="4">
    <source>
        <dbReference type="ARBA" id="ARBA00022645"/>
    </source>
</evidence>
<keyword evidence="6" id="KW-0732">Signal</keyword>
<evidence type="ECO:0000256" key="2">
    <source>
        <dbReference type="ARBA" id="ARBA00009431"/>
    </source>
</evidence>
<keyword evidence="4 11" id="KW-0121">Carboxypeptidase</keyword>
<evidence type="ECO:0000256" key="5">
    <source>
        <dbReference type="ARBA" id="ARBA00022670"/>
    </source>
</evidence>
<dbReference type="InterPro" id="IPR033124">
    <property type="entry name" value="Ser_caboxypep_his_AS"/>
</dbReference>
<keyword evidence="9" id="KW-0325">Glycoprotein</keyword>
<keyword evidence="8" id="KW-1015">Disulfide bond</keyword>
<evidence type="ECO:0000313" key="12">
    <source>
        <dbReference type="EMBL" id="MBX28080.1"/>
    </source>
</evidence>
<dbReference type="InterPro" id="IPR029058">
    <property type="entry name" value="AB_hydrolase_fold"/>
</dbReference>
<reference evidence="12" key="1">
    <citation type="submission" date="2018-02" db="EMBL/GenBank/DDBJ databases">
        <title>Rhizophora mucronata_Transcriptome.</title>
        <authorList>
            <person name="Meera S.P."/>
            <person name="Sreeshan A."/>
            <person name="Augustine A."/>
        </authorList>
    </citation>
    <scope>NUCLEOTIDE SEQUENCE</scope>
    <source>
        <tissue evidence="12">Leaf</tissue>
    </source>
</reference>
<dbReference type="GO" id="GO:0005576">
    <property type="term" value="C:extracellular region"/>
    <property type="evidence" value="ECO:0007669"/>
    <property type="project" value="UniProtKB-SubCell"/>
</dbReference>
<comment type="subcellular location">
    <subcellularLocation>
        <location evidence="1">Secreted</location>
    </subcellularLocation>
</comment>
<dbReference type="Gene3D" id="3.40.50.11320">
    <property type="match status" value="1"/>
</dbReference>
<dbReference type="PROSITE" id="PS00131">
    <property type="entry name" value="CARBOXYPEPT_SER_SER"/>
    <property type="match status" value="1"/>
</dbReference>
<organism evidence="12">
    <name type="scientific">Rhizophora mucronata</name>
    <name type="common">Asiatic mangrove</name>
    <dbReference type="NCBI Taxonomy" id="61149"/>
    <lineage>
        <taxon>Eukaryota</taxon>
        <taxon>Viridiplantae</taxon>
        <taxon>Streptophyta</taxon>
        <taxon>Embryophyta</taxon>
        <taxon>Tracheophyta</taxon>
        <taxon>Spermatophyta</taxon>
        <taxon>Magnoliopsida</taxon>
        <taxon>eudicotyledons</taxon>
        <taxon>Gunneridae</taxon>
        <taxon>Pentapetalae</taxon>
        <taxon>rosids</taxon>
        <taxon>fabids</taxon>
        <taxon>Malpighiales</taxon>
        <taxon>Rhizophoraceae</taxon>
        <taxon>Rhizophora</taxon>
    </lineage>
</organism>
<comment type="function">
    <text evidence="10">Probable carboxypeptidase.</text>
</comment>
<evidence type="ECO:0000256" key="1">
    <source>
        <dbReference type="ARBA" id="ARBA00004613"/>
    </source>
</evidence>
<dbReference type="SUPFAM" id="SSF53474">
    <property type="entry name" value="alpha/beta-Hydrolases"/>
    <property type="match status" value="1"/>
</dbReference>
<evidence type="ECO:0000256" key="3">
    <source>
        <dbReference type="ARBA" id="ARBA00022525"/>
    </source>
</evidence>
<dbReference type="PANTHER" id="PTHR11802">
    <property type="entry name" value="SERINE PROTEASE FAMILY S10 SERINE CARBOXYPEPTIDASE"/>
    <property type="match status" value="1"/>
</dbReference>
<dbReference type="FunFam" id="3.40.50.11320:FF:000004">
    <property type="entry name" value="Carboxypeptidase"/>
    <property type="match status" value="1"/>
</dbReference>
<evidence type="ECO:0000256" key="11">
    <source>
        <dbReference type="RuleBase" id="RU361156"/>
    </source>
</evidence>
<dbReference type="PROSITE" id="PS00560">
    <property type="entry name" value="CARBOXYPEPT_SER_HIS"/>
    <property type="match status" value="1"/>
</dbReference>
<evidence type="ECO:0000256" key="8">
    <source>
        <dbReference type="ARBA" id="ARBA00023157"/>
    </source>
</evidence>
<accession>A0A2P2MCV6</accession>
<evidence type="ECO:0000256" key="9">
    <source>
        <dbReference type="ARBA" id="ARBA00023180"/>
    </source>
</evidence>
<comment type="similarity">
    <text evidence="2 11">Belongs to the peptidase S10 family.</text>
</comment>
<dbReference type="AlphaFoldDB" id="A0A2P2MCV6"/>
<evidence type="ECO:0000256" key="10">
    <source>
        <dbReference type="ARBA" id="ARBA00037399"/>
    </source>
</evidence>
<dbReference type="EC" id="3.4.16.-" evidence="11"/>
<keyword evidence="7 11" id="KW-0378">Hydrolase</keyword>
<proteinExistence type="inferred from homology"/>
<dbReference type="PANTHER" id="PTHR11802:SF421">
    <property type="entry name" value="CARBOXYPEPTIDASE"/>
    <property type="match status" value="1"/>
</dbReference>
<dbReference type="GO" id="GO:0004185">
    <property type="term" value="F:serine-type carboxypeptidase activity"/>
    <property type="evidence" value="ECO:0007669"/>
    <property type="project" value="UniProtKB-UniRule"/>
</dbReference>
<name>A0A2P2MCV6_RHIMU</name>
<dbReference type="FunFam" id="3.40.50.1820:FF:000453">
    <property type="entry name" value="Carboxypeptidase"/>
    <property type="match status" value="1"/>
</dbReference>
<keyword evidence="5 11" id="KW-0645">Protease</keyword>
<protein>
    <recommendedName>
        <fullName evidence="11">Carboxypeptidase</fullName>
        <ecNumber evidence="11">3.4.16.-</ecNumber>
    </recommendedName>
</protein>
<dbReference type="GO" id="GO:0006508">
    <property type="term" value="P:proteolysis"/>
    <property type="evidence" value="ECO:0007669"/>
    <property type="project" value="UniProtKB-KW"/>
</dbReference>
<dbReference type="Gene3D" id="3.40.50.1820">
    <property type="entry name" value="alpha/beta hydrolase"/>
    <property type="match status" value="1"/>
</dbReference>
<dbReference type="Pfam" id="PF00450">
    <property type="entry name" value="Peptidase_S10"/>
    <property type="match status" value="1"/>
</dbReference>
<dbReference type="EMBL" id="GGEC01047596">
    <property type="protein sequence ID" value="MBX28080.1"/>
    <property type="molecule type" value="Transcribed_RNA"/>
</dbReference>
<sequence>MFPKVRNQSIESWITLAVICVAITHFCTAAENSSLRGYHKIMGLPGQPKVEFQQYAGHITISREPQRALFYYFVEAETDATSKPLVLWLSGGPGCSSVGGGAFFEHGPFKPSGGGALVKNNYSWNKVANMLYLESPAGVGFSYSKDASFYEYVNDTNTAQDNLIFLQNWLDNYPEYKTRDFYVTGESYAGHYVPQLAKLIVQEGSKFNLKGIAVGNPLLEFETDENSRALFYWSHGIISDEAYELSSATCNISQLYREKLTSTNFSGPCRHLFNIIANQTERIDGYDVTADVCETSGGSQAEIFRNKLMKPRFQLFHSLQSVYEPLTTQSESTQTIDPCLSYKILDYLNRKDVQEALHAQLVGVAHWNFCSQVLDYDSKNVFIPTIDIVSSLVGSGFRVLVYSGDQDSVIPFIGSRTLVKGLAKELKLNITVPYRAWFEEKQVGGWTEAYGDILRYATIRGGSHLAPYSSPGRSLVLFKAFIAGKPLPDGNV</sequence>
<dbReference type="GO" id="GO:0005773">
    <property type="term" value="C:vacuole"/>
    <property type="evidence" value="ECO:0007669"/>
    <property type="project" value="TreeGrafter"/>
</dbReference>